<name>A0A5B9GEN4_ECOLX</name>
<dbReference type="EMBL" id="MN172354">
    <property type="protein sequence ID" value="QEE84097.1"/>
    <property type="molecule type" value="Genomic_DNA"/>
</dbReference>
<dbReference type="PANTHER" id="PTHR12526">
    <property type="entry name" value="GLYCOSYLTRANSFERASE"/>
    <property type="match status" value="1"/>
</dbReference>
<evidence type="ECO:0000313" key="3">
    <source>
        <dbReference type="EMBL" id="QEE84097.1"/>
    </source>
</evidence>
<dbReference type="RefSeq" id="WP_096931085.1">
    <property type="nucleotide sequence ID" value="NZ_BICC01000083.1"/>
</dbReference>
<proteinExistence type="predicted"/>
<sequence length="374" mass="42482">MKAVALSANTCWYLFNFRTNTIKKLISNGYMVYIISGKDDYVHKLEGLGCTFIELAIKPKSKNPFVDIRTIFHYIKIFREIKVDAVLNFTPKCNIYSTIAASLCNIPSLNNISGLGAVFSSQGIVRIITEALYKFSQKRARVVFFQNKDDMKLFTQLVDFSNDTDVMLLPGSGVDLKRFKQLPYVDKKEGVVFLMSSRLLEEKGVTIYYEAAKRIRNIYPSVNFYLAGFVEKECANAISADDIERWQNEGAIKYLGSTDKIEEFLSMADCFVLPSYYSEGVPKSLLEAAAMGLPIITTDNIGCREVIVHNESGYLCPPRSVKGLFDAMVKFIELKQEDRILMGKRARIKIEQEFNEEVVIEKYISALTNILHKQ</sequence>
<accession>A0A5B9GEN4</accession>
<feature type="domain" description="Glycosyltransferase subfamily 4-like N-terminal" evidence="2">
    <location>
        <begin position="4"/>
        <end position="147"/>
    </location>
</feature>
<evidence type="ECO:0000259" key="2">
    <source>
        <dbReference type="Pfam" id="PF13477"/>
    </source>
</evidence>
<dbReference type="InterPro" id="IPR001296">
    <property type="entry name" value="Glyco_trans_1"/>
</dbReference>
<dbReference type="GO" id="GO:0016757">
    <property type="term" value="F:glycosyltransferase activity"/>
    <property type="evidence" value="ECO:0007669"/>
    <property type="project" value="InterPro"/>
</dbReference>
<dbReference type="PANTHER" id="PTHR12526:SF638">
    <property type="entry name" value="SPORE COAT PROTEIN SA"/>
    <property type="match status" value="1"/>
</dbReference>
<dbReference type="GO" id="GO:1901135">
    <property type="term" value="P:carbohydrate derivative metabolic process"/>
    <property type="evidence" value="ECO:0007669"/>
    <property type="project" value="UniProtKB-ARBA"/>
</dbReference>
<reference evidence="3" key="1">
    <citation type="journal article" date="2019" name="J. Clin. Microbiol.">
        <title>Whole genome-based public health surveillance of less common STEC serovars and untypable strains identifies four novel O genotypes.</title>
        <authorList>
            <person name="Lang C."/>
            <person name="Hiller M."/>
            <person name="Konrad R."/>
            <person name="Fruth A."/>
            <person name="Flieger A."/>
        </authorList>
    </citation>
    <scope>NUCLEOTIDE SEQUENCE</scope>
    <source>
        <strain evidence="3">16-04846</strain>
    </source>
</reference>
<protein>
    <submittedName>
        <fullName evidence="3">Glycosyltransferase family 1 protein</fullName>
    </submittedName>
</protein>
<dbReference type="SUPFAM" id="SSF53756">
    <property type="entry name" value="UDP-Glycosyltransferase/glycogen phosphorylase"/>
    <property type="match status" value="1"/>
</dbReference>
<evidence type="ECO:0000259" key="1">
    <source>
        <dbReference type="Pfam" id="PF00534"/>
    </source>
</evidence>
<keyword evidence="3" id="KW-0808">Transferase</keyword>
<dbReference type="Pfam" id="PF00534">
    <property type="entry name" value="Glycos_transf_1"/>
    <property type="match status" value="1"/>
</dbReference>
<dbReference type="AlphaFoldDB" id="A0A5B9GEN4"/>
<dbReference type="Gene3D" id="3.40.50.2000">
    <property type="entry name" value="Glycogen Phosphorylase B"/>
    <property type="match status" value="2"/>
</dbReference>
<organism evidence="3">
    <name type="scientific">Escherichia coli</name>
    <dbReference type="NCBI Taxonomy" id="562"/>
    <lineage>
        <taxon>Bacteria</taxon>
        <taxon>Pseudomonadati</taxon>
        <taxon>Pseudomonadota</taxon>
        <taxon>Gammaproteobacteria</taxon>
        <taxon>Enterobacterales</taxon>
        <taxon>Enterobacteriaceae</taxon>
        <taxon>Escherichia</taxon>
    </lineage>
</organism>
<dbReference type="Pfam" id="PF13477">
    <property type="entry name" value="Glyco_trans_4_2"/>
    <property type="match status" value="1"/>
</dbReference>
<dbReference type="InterPro" id="IPR028098">
    <property type="entry name" value="Glyco_trans_4-like_N"/>
</dbReference>
<feature type="domain" description="Glycosyl transferase family 1" evidence="1">
    <location>
        <begin position="187"/>
        <end position="347"/>
    </location>
</feature>
<dbReference type="CDD" id="cd03808">
    <property type="entry name" value="GT4_CapM-like"/>
    <property type="match status" value="1"/>
</dbReference>